<comment type="caution">
    <text evidence="1">The sequence shown here is derived from an EMBL/GenBank/DDBJ whole genome shotgun (WGS) entry which is preliminary data.</text>
</comment>
<evidence type="ECO:0000313" key="2">
    <source>
        <dbReference type="Proteomes" id="UP000050465"/>
    </source>
</evidence>
<name>A0A0P7YWT1_9CYAN</name>
<dbReference type="Proteomes" id="UP000050465">
    <property type="component" value="Unassembled WGS sequence"/>
</dbReference>
<protein>
    <submittedName>
        <fullName evidence="1">Ergtoxin family</fullName>
    </submittedName>
</protein>
<organism evidence="1 2">
    <name type="scientific">Phormidesmis priestleyi Ana</name>
    <dbReference type="NCBI Taxonomy" id="1666911"/>
    <lineage>
        <taxon>Bacteria</taxon>
        <taxon>Bacillati</taxon>
        <taxon>Cyanobacteriota</taxon>
        <taxon>Cyanophyceae</taxon>
        <taxon>Leptolyngbyales</taxon>
        <taxon>Leptolyngbyaceae</taxon>
        <taxon>Phormidesmis</taxon>
    </lineage>
</organism>
<accession>A0A0P7YWT1</accession>
<dbReference type="EMBL" id="LJZR01000012">
    <property type="protein sequence ID" value="KPQ35477.1"/>
    <property type="molecule type" value="Genomic_DNA"/>
</dbReference>
<proteinExistence type="predicted"/>
<sequence length="132" mass="14646">MGKQKIDRLLAKLQDNHAQDIHDTAAIFTVAQGAVNQLAQEMGRTPDTSEKPSSLLAPPQLTKAELIHRYGNYNACRSAAKKAGITFSRQPRWPQIVAAFNYLEGCQKCVNTYLQQHPSPDLQDIKITLSLS</sequence>
<evidence type="ECO:0000313" key="1">
    <source>
        <dbReference type="EMBL" id="KPQ35477.1"/>
    </source>
</evidence>
<dbReference type="STRING" id="1666911.HLUCCA11_10970"/>
<reference evidence="1 2" key="1">
    <citation type="submission" date="2015-09" db="EMBL/GenBank/DDBJ databases">
        <title>Identification and resolution of microdiversity through metagenomic sequencing of parallel consortia.</title>
        <authorList>
            <person name="Nelson W.C."/>
            <person name="Romine M.F."/>
            <person name="Lindemann S.R."/>
        </authorList>
    </citation>
    <scope>NUCLEOTIDE SEQUENCE [LARGE SCALE GENOMIC DNA]</scope>
    <source>
        <strain evidence="1">Ana</strain>
    </source>
</reference>
<dbReference type="AlphaFoldDB" id="A0A0P7YWT1"/>
<gene>
    <name evidence="1" type="ORF">HLUCCA11_10970</name>
</gene>